<evidence type="ECO:0000256" key="1">
    <source>
        <dbReference type="ARBA" id="ARBA00006484"/>
    </source>
</evidence>
<dbReference type="AlphaFoldDB" id="A0A0D2H2Z3"/>
<comment type="similarity">
    <text evidence="1">Belongs to the short-chain dehydrogenases/reductases (SDR) family.</text>
</comment>
<sequence>MSLSGVALVTGAGGAIGRAVVLGYARHGVTRIAGLDLDSNCLQETASTLASSYPGVQFLPIVADLASEEQVAEAIARVVAEYGAIHYAANNAGIGRPYGLTHETDTADFDRVMSVNVKGVFLCEKYELQQMVKQDARRVNPLVPSALERGSIVNTASTLGLRAMPSLSAYNTSKHAVLGLTRTDAVDYAQRGIRVNAVCPGFVDTPLLLESTKRALACTIARIPQARLASPDEVADTICFLSGGTASHINGVALPVDGGFTVT</sequence>
<proteinExistence type="inferred from homology"/>
<dbReference type="PRINTS" id="PR00080">
    <property type="entry name" value="SDRFAMILY"/>
</dbReference>
<evidence type="ECO:0000256" key="2">
    <source>
        <dbReference type="ARBA" id="ARBA00022857"/>
    </source>
</evidence>
<keyword evidence="3" id="KW-0560">Oxidoreductase</keyword>
<name>A0A0D2H2Z3_9EURO</name>
<dbReference type="PANTHER" id="PTHR24321:SF12">
    <property type="entry name" value="SHORT-CHAIN DEHYDROGENASE_REDUCTASE FAMILY, PUTATIVE (AFU_ORTHOLOGUE AFUA_5G14340)-RELATED"/>
    <property type="match status" value="1"/>
</dbReference>
<dbReference type="Gene3D" id="3.40.50.720">
    <property type="entry name" value="NAD(P)-binding Rossmann-like Domain"/>
    <property type="match status" value="1"/>
</dbReference>
<keyword evidence="2" id="KW-0521">NADP</keyword>
<reference evidence="4 5" key="1">
    <citation type="submission" date="2015-01" db="EMBL/GenBank/DDBJ databases">
        <title>The Genome Sequence of Fonsecaea pedrosoi CBS 271.37.</title>
        <authorList>
            <consortium name="The Broad Institute Genomics Platform"/>
            <person name="Cuomo C."/>
            <person name="de Hoog S."/>
            <person name="Gorbushina A."/>
            <person name="Stielow B."/>
            <person name="Teixiera M."/>
            <person name="Abouelleil A."/>
            <person name="Chapman S.B."/>
            <person name="Priest M."/>
            <person name="Young S.K."/>
            <person name="Wortman J."/>
            <person name="Nusbaum C."/>
            <person name="Birren B."/>
        </authorList>
    </citation>
    <scope>NUCLEOTIDE SEQUENCE [LARGE SCALE GENOMIC DNA]</scope>
    <source>
        <strain evidence="4 5">CBS 271.37</strain>
    </source>
</reference>
<dbReference type="FunFam" id="3.40.50.720:FF:000084">
    <property type="entry name" value="Short-chain dehydrogenase reductase"/>
    <property type="match status" value="1"/>
</dbReference>
<dbReference type="Proteomes" id="UP000053029">
    <property type="component" value="Unassembled WGS sequence"/>
</dbReference>
<dbReference type="STRING" id="1442368.A0A0D2H2Z3"/>
<dbReference type="GO" id="GO:0016491">
    <property type="term" value="F:oxidoreductase activity"/>
    <property type="evidence" value="ECO:0007669"/>
    <property type="project" value="UniProtKB-KW"/>
</dbReference>
<accession>A0A0D2H2Z3</accession>
<dbReference type="VEuPathDB" id="FungiDB:Z517_08804"/>
<evidence type="ECO:0000256" key="3">
    <source>
        <dbReference type="ARBA" id="ARBA00023002"/>
    </source>
</evidence>
<dbReference type="InterPro" id="IPR002347">
    <property type="entry name" value="SDR_fam"/>
</dbReference>
<dbReference type="CDD" id="cd05233">
    <property type="entry name" value="SDR_c"/>
    <property type="match status" value="1"/>
</dbReference>
<gene>
    <name evidence="4" type="ORF">Z517_08804</name>
</gene>
<dbReference type="OrthoDB" id="5840532at2759"/>
<evidence type="ECO:0000313" key="4">
    <source>
        <dbReference type="EMBL" id="KIW78964.1"/>
    </source>
</evidence>
<dbReference type="Pfam" id="PF13561">
    <property type="entry name" value="adh_short_C2"/>
    <property type="match status" value="1"/>
</dbReference>
<dbReference type="SUPFAM" id="SSF51735">
    <property type="entry name" value="NAD(P)-binding Rossmann-fold domains"/>
    <property type="match status" value="1"/>
</dbReference>
<dbReference type="EMBL" id="KN846973">
    <property type="protein sequence ID" value="KIW78964.1"/>
    <property type="molecule type" value="Genomic_DNA"/>
</dbReference>
<organism evidence="4 5">
    <name type="scientific">Fonsecaea pedrosoi CBS 271.37</name>
    <dbReference type="NCBI Taxonomy" id="1442368"/>
    <lineage>
        <taxon>Eukaryota</taxon>
        <taxon>Fungi</taxon>
        <taxon>Dikarya</taxon>
        <taxon>Ascomycota</taxon>
        <taxon>Pezizomycotina</taxon>
        <taxon>Eurotiomycetes</taxon>
        <taxon>Chaetothyriomycetidae</taxon>
        <taxon>Chaetothyriales</taxon>
        <taxon>Herpotrichiellaceae</taxon>
        <taxon>Fonsecaea</taxon>
    </lineage>
</organism>
<dbReference type="HOGENOM" id="CLU_010194_1_0_1"/>
<dbReference type="InterPro" id="IPR036291">
    <property type="entry name" value="NAD(P)-bd_dom_sf"/>
</dbReference>
<dbReference type="PRINTS" id="PR00081">
    <property type="entry name" value="GDHRDH"/>
</dbReference>
<dbReference type="PANTHER" id="PTHR24321">
    <property type="entry name" value="DEHYDROGENASES, SHORT CHAIN"/>
    <property type="match status" value="1"/>
</dbReference>
<protein>
    <submittedName>
        <fullName evidence="4">Uncharacterized protein</fullName>
    </submittedName>
</protein>
<evidence type="ECO:0000313" key="5">
    <source>
        <dbReference type="Proteomes" id="UP000053029"/>
    </source>
</evidence>
<keyword evidence="5" id="KW-1185">Reference proteome</keyword>
<dbReference type="GeneID" id="25308294"/>
<dbReference type="RefSeq" id="XP_013282772.1">
    <property type="nucleotide sequence ID" value="XM_013427318.1"/>
</dbReference>